<evidence type="ECO:0000313" key="2">
    <source>
        <dbReference type="Proteomes" id="UP001165986"/>
    </source>
</evidence>
<dbReference type="Proteomes" id="UP001165986">
    <property type="component" value="Unassembled WGS sequence"/>
</dbReference>
<dbReference type="EMBL" id="VJXY01000058">
    <property type="protein sequence ID" value="MBD6620229.1"/>
    <property type="molecule type" value="Genomic_DNA"/>
</dbReference>
<comment type="caution">
    <text evidence="1">The sequence shown here is derived from an EMBL/GenBank/DDBJ whole genome shotgun (WGS) entry which is preliminary data.</text>
</comment>
<dbReference type="SUPFAM" id="SSF143100">
    <property type="entry name" value="TTHA1013/TTHA0281-like"/>
    <property type="match status" value="1"/>
</dbReference>
<organism evidence="1 2">
    <name type="scientific">Komarekiella delphini-convector SJRDD-AB1</name>
    <dbReference type="NCBI Taxonomy" id="2593771"/>
    <lineage>
        <taxon>Bacteria</taxon>
        <taxon>Bacillati</taxon>
        <taxon>Cyanobacteriota</taxon>
        <taxon>Cyanophyceae</taxon>
        <taxon>Nostocales</taxon>
        <taxon>Nostocaceae</taxon>
        <taxon>Komarekiella</taxon>
        <taxon>Komarekiella delphini-convector</taxon>
    </lineage>
</organism>
<sequence length="88" mass="9859">MLTNYIQAALHRATYELLDDGTFYAEVPGLQGLYANASTLEVCTEELKDSLEEWIVLGLQLGHSLPVLDRISLFFNKDVAFNSVQIQP</sequence>
<dbReference type="Gene3D" id="3.30.160.250">
    <property type="match status" value="1"/>
</dbReference>
<reference evidence="1" key="1">
    <citation type="submission" date="2019-07" db="EMBL/GenBank/DDBJ databases">
        <title>Toxilogical consequences of a new and cryptic species of cyanobacteria (Komarekiella delphini-convector) recovered from the epidermis of a bottlenose dolphin and 1500 ft. in the air.</title>
        <authorList>
            <person name="Brown A.O."/>
            <person name="Dvorak P."/>
            <person name="Villanueva C.D."/>
            <person name="Foss A.J."/>
            <person name="Garvey A.D."/>
            <person name="Gibson Q.A."/>
            <person name="Johansen J.R."/>
            <person name="Casamatta D.A."/>
        </authorList>
    </citation>
    <scope>NUCLEOTIDE SEQUENCE</scope>
    <source>
        <strain evidence="1">SJRDD-AB1</strain>
    </source>
</reference>
<dbReference type="InterPro" id="IPR035069">
    <property type="entry name" value="TTHA1013/TTHA0281-like"/>
</dbReference>
<proteinExistence type="predicted"/>
<dbReference type="InterPro" id="IPR049389">
    <property type="entry name" value="TTHA0281-like"/>
</dbReference>
<dbReference type="Pfam" id="PF21748">
    <property type="entry name" value="UPF0150"/>
    <property type="match status" value="1"/>
</dbReference>
<accession>A0AA40T413</accession>
<evidence type="ECO:0000313" key="1">
    <source>
        <dbReference type="EMBL" id="MBD6620229.1"/>
    </source>
</evidence>
<gene>
    <name evidence="1" type="ORF">FNW02_31695</name>
</gene>
<dbReference type="AlphaFoldDB" id="A0AA40T413"/>
<protein>
    <submittedName>
        <fullName evidence="1">Type II toxin-antitoxin system HicB family antitoxin</fullName>
    </submittedName>
</protein>
<keyword evidence="2" id="KW-1185">Reference proteome</keyword>
<name>A0AA40T413_9NOST</name>